<evidence type="ECO:0000313" key="3">
    <source>
        <dbReference type="Proteomes" id="UP001152622"/>
    </source>
</evidence>
<feature type="region of interest" description="Disordered" evidence="1">
    <location>
        <begin position="122"/>
        <end position="141"/>
    </location>
</feature>
<reference evidence="2" key="1">
    <citation type="journal article" date="2023" name="Science">
        <title>Genome structures resolve the early diversification of teleost fishes.</title>
        <authorList>
            <person name="Parey E."/>
            <person name="Louis A."/>
            <person name="Montfort J."/>
            <person name="Bouchez O."/>
            <person name="Roques C."/>
            <person name="Iampietro C."/>
            <person name="Lluch J."/>
            <person name="Castinel A."/>
            <person name="Donnadieu C."/>
            <person name="Desvignes T."/>
            <person name="Floi Bucao C."/>
            <person name="Jouanno E."/>
            <person name="Wen M."/>
            <person name="Mejri S."/>
            <person name="Dirks R."/>
            <person name="Jansen H."/>
            <person name="Henkel C."/>
            <person name="Chen W.J."/>
            <person name="Zahm M."/>
            <person name="Cabau C."/>
            <person name="Klopp C."/>
            <person name="Thompson A.W."/>
            <person name="Robinson-Rechavi M."/>
            <person name="Braasch I."/>
            <person name="Lecointre G."/>
            <person name="Bobe J."/>
            <person name="Postlethwait J.H."/>
            <person name="Berthelot C."/>
            <person name="Roest Crollius H."/>
            <person name="Guiguen Y."/>
        </authorList>
    </citation>
    <scope>NUCLEOTIDE SEQUENCE</scope>
    <source>
        <strain evidence="2">WJC10195</strain>
    </source>
</reference>
<name>A0A9Q1FXH9_SYNKA</name>
<evidence type="ECO:0000256" key="1">
    <source>
        <dbReference type="SAM" id="MobiDB-lite"/>
    </source>
</evidence>
<proteinExistence type="predicted"/>
<accession>A0A9Q1FXH9</accession>
<organism evidence="2 3">
    <name type="scientific">Synaphobranchus kaupii</name>
    <name type="common">Kaup's arrowtooth eel</name>
    <dbReference type="NCBI Taxonomy" id="118154"/>
    <lineage>
        <taxon>Eukaryota</taxon>
        <taxon>Metazoa</taxon>
        <taxon>Chordata</taxon>
        <taxon>Craniata</taxon>
        <taxon>Vertebrata</taxon>
        <taxon>Euteleostomi</taxon>
        <taxon>Actinopterygii</taxon>
        <taxon>Neopterygii</taxon>
        <taxon>Teleostei</taxon>
        <taxon>Anguilliformes</taxon>
        <taxon>Synaphobranchidae</taxon>
        <taxon>Synaphobranchus</taxon>
    </lineage>
</organism>
<sequence length="175" mass="19700">MESSGEVDTEMELINIKAELRTMEWEIHKLVERQMRLNTRMAMLEAAGASDATRMAGAEIQSSPNAEDEDEPQGRSNAGALATSTPKNSHLCLPTPLRPPRLRPGAEFFTHAPTDGVWIRQSHRCSKGRPRSPPPPAPDFTTKNRFEDTTIFCQHLTFVVEKFNLKEQMPMLGWI</sequence>
<gene>
    <name evidence="2" type="ORF">SKAU_G00095190</name>
</gene>
<dbReference type="AlphaFoldDB" id="A0A9Q1FXH9"/>
<comment type="caution">
    <text evidence="2">The sequence shown here is derived from an EMBL/GenBank/DDBJ whole genome shotgun (WGS) entry which is preliminary data.</text>
</comment>
<evidence type="ECO:0000313" key="2">
    <source>
        <dbReference type="EMBL" id="KAJ8369491.1"/>
    </source>
</evidence>
<keyword evidence="3" id="KW-1185">Reference proteome</keyword>
<dbReference type="EMBL" id="JAINUF010000003">
    <property type="protein sequence ID" value="KAJ8369491.1"/>
    <property type="molecule type" value="Genomic_DNA"/>
</dbReference>
<protein>
    <submittedName>
        <fullName evidence="2">Uncharacterized protein</fullName>
    </submittedName>
</protein>
<feature type="region of interest" description="Disordered" evidence="1">
    <location>
        <begin position="48"/>
        <end position="93"/>
    </location>
</feature>
<dbReference type="Proteomes" id="UP001152622">
    <property type="component" value="Chromosome 3"/>
</dbReference>